<accession>A0A5B1CMH7</accession>
<dbReference type="EMBL" id="VRLW01000001">
    <property type="protein sequence ID" value="KAA1260553.1"/>
    <property type="molecule type" value="Genomic_DNA"/>
</dbReference>
<name>A0A5B1CMH7_9BACT</name>
<dbReference type="Proteomes" id="UP000322699">
    <property type="component" value="Unassembled WGS sequence"/>
</dbReference>
<evidence type="ECO:0000313" key="2">
    <source>
        <dbReference type="EMBL" id="KAA1260553.1"/>
    </source>
</evidence>
<sequence length="345" mass="36311">MNQPNTGSSNDHDQITPRLFRLRDLHPSKNPAKSPAAPSVVAPQVQAEPPFQAEQTTLQYSPASAESHGIADEPGMTNQTAYESSEQLKSRERIERHLDASPEGRSWMESALAHRKVLVLLLLAISAALWTSREDASREGSGQQQANPDSELSLANGTLEFDPTQFDAGTLVDEGQDFFPTENTVDSGSQGLAANTNSNASNSNASSPAIAENSPALASNSLVPNPVSTTTSSAASTRLSEPLAATGDENASAGNVAIASSAPNTEPAMSQIHSTGLTVEAVSSRTPRDPVFNVASSANSAEPDNDMLNVVADTAPRQQETELTLQNSTTPNGVADWLKYLPAQP</sequence>
<feature type="compositionally biased region" description="Low complexity" evidence="1">
    <location>
        <begin position="28"/>
        <end position="53"/>
    </location>
</feature>
<feature type="compositionally biased region" description="Polar residues" evidence="1">
    <location>
        <begin position="216"/>
        <end position="227"/>
    </location>
</feature>
<feature type="compositionally biased region" description="Polar residues" evidence="1">
    <location>
        <begin position="181"/>
        <end position="192"/>
    </location>
</feature>
<evidence type="ECO:0000256" key="1">
    <source>
        <dbReference type="SAM" id="MobiDB-lite"/>
    </source>
</evidence>
<feature type="compositionally biased region" description="Polar residues" evidence="1">
    <location>
        <begin position="54"/>
        <end position="64"/>
    </location>
</feature>
<feature type="region of interest" description="Disordered" evidence="1">
    <location>
        <begin position="175"/>
        <end position="237"/>
    </location>
</feature>
<feature type="region of interest" description="Disordered" evidence="1">
    <location>
        <begin position="1"/>
        <end position="91"/>
    </location>
</feature>
<dbReference type="RefSeq" id="WP_068265441.1">
    <property type="nucleotide sequence ID" value="NZ_LWSK01000087.1"/>
</dbReference>
<gene>
    <name evidence="2" type="ORF">LF1_30930</name>
</gene>
<dbReference type="AlphaFoldDB" id="A0A5B1CMH7"/>
<keyword evidence="3" id="KW-1185">Reference proteome</keyword>
<evidence type="ECO:0000313" key="3">
    <source>
        <dbReference type="Proteomes" id="UP000322699"/>
    </source>
</evidence>
<comment type="caution">
    <text evidence="2">The sequence shown here is derived from an EMBL/GenBank/DDBJ whole genome shotgun (WGS) entry which is preliminary data.</text>
</comment>
<reference evidence="2 3" key="1">
    <citation type="submission" date="2019-08" db="EMBL/GenBank/DDBJ databases">
        <title>Deep-cultivation of Planctomycetes and their phenomic and genomic characterization uncovers novel biology.</title>
        <authorList>
            <person name="Wiegand S."/>
            <person name="Jogler M."/>
            <person name="Boedeker C."/>
            <person name="Pinto D."/>
            <person name="Vollmers J."/>
            <person name="Rivas-Marin E."/>
            <person name="Kohn T."/>
            <person name="Peeters S.H."/>
            <person name="Heuer A."/>
            <person name="Rast P."/>
            <person name="Oberbeckmann S."/>
            <person name="Bunk B."/>
            <person name="Jeske O."/>
            <person name="Meyerdierks A."/>
            <person name="Storesund J.E."/>
            <person name="Kallscheuer N."/>
            <person name="Luecker S."/>
            <person name="Lage O.M."/>
            <person name="Pohl T."/>
            <person name="Merkel B.J."/>
            <person name="Hornburger P."/>
            <person name="Mueller R.-W."/>
            <person name="Bruemmer F."/>
            <person name="Labrenz M."/>
            <person name="Spormann A.M."/>
            <person name="Op Den Camp H."/>
            <person name="Overmann J."/>
            <person name="Amann R."/>
            <person name="Jetten M.S.M."/>
            <person name="Mascher T."/>
            <person name="Medema M.H."/>
            <person name="Devos D.P."/>
            <person name="Kaster A.-K."/>
            <person name="Ovreas L."/>
            <person name="Rohde M."/>
            <person name="Galperin M.Y."/>
            <person name="Jogler C."/>
        </authorList>
    </citation>
    <scope>NUCLEOTIDE SEQUENCE [LARGE SCALE GENOMIC DNA]</scope>
    <source>
        <strain evidence="2 3">LF1</strain>
    </source>
</reference>
<proteinExistence type="predicted"/>
<feature type="compositionally biased region" description="Basic and acidic residues" evidence="1">
    <location>
        <begin position="10"/>
        <end position="27"/>
    </location>
</feature>
<feature type="compositionally biased region" description="Polar residues" evidence="1">
    <location>
        <begin position="76"/>
        <end position="85"/>
    </location>
</feature>
<feature type="compositionally biased region" description="Low complexity" evidence="1">
    <location>
        <begin position="228"/>
        <end position="237"/>
    </location>
</feature>
<protein>
    <submittedName>
        <fullName evidence="2">Uncharacterized protein</fullName>
    </submittedName>
</protein>
<feature type="compositionally biased region" description="Low complexity" evidence="1">
    <location>
        <begin position="193"/>
        <end position="214"/>
    </location>
</feature>
<organism evidence="2 3">
    <name type="scientific">Rubripirellula obstinata</name>
    <dbReference type="NCBI Taxonomy" id="406547"/>
    <lineage>
        <taxon>Bacteria</taxon>
        <taxon>Pseudomonadati</taxon>
        <taxon>Planctomycetota</taxon>
        <taxon>Planctomycetia</taxon>
        <taxon>Pirellulales</taxon>
        <taxon>Pirellulaceae</taxon>
        <taxon>Rubripirellula</taxon>
    </lineage>
</organism>